<evidence type="ECO:0000256" key="1">
    <source>
        <dbReference type="ARBA" id="ARBA00004651"/>
    </source>
</evidence>
<dbReference type="AlphaFoldDB" id="A0A9J7BQP3"/>
<feature type="transmembrane region" description="Helical" evidence="6">
    <location>
        <begin position="108"/>
        <end position="125"/>
    </location>
</feature>
<keyword evidence="3 6" id="KW-0812">Transmembrane</keyword>
<gene>
    <name evidence="7" type="ORF">MOP44_22955</name>
</gene>
<evidence type="ECO:0000313" key="8">
    <source>
        <dbReference type="Proteomes" id="UP001059380"/>
    </source>
</evidence>
<feature type="transmembrane region" description="Helical" evidence="6">
    <location>
        <begin position="174"/>
        <end position="198"/>
    </location>
</feature>
<sequence>MEMIALYLAGLSFFFTGMAGISDNLRQITGRRFRVLLSRATNHPVRAGLLGVAAGVVTQSTSVVAFVLSGMIASGLIPLRRALVVLACANIGTAALVFVAAVDLHLPILFLVGISGLIIAFNLFIKWKPAFGSLLSIGLVFFGLDTMKHAFSNLSSAPGMAGVGRFFDYWPDMAFFLGMLMRTLVHSSSASAAITITINHGGILGEFPSMMSMAGLGMGTAIATYFLSSNLRGIPRQIAMYQGVTNVAAGVILGLLLLIERLSGTRMLLGFADLLSPTNSGRMAIMYLMLNLLIAVVALAALPWAPAWLARRSPPTPEEDLSRPMYLLPEALLSPETAPDLVALEQMRVMRVLESYLQAVRGNGTRPLKALHHGAVTLGEEIAHFLETMVKQPMSTGLAHRLISLQRKEETLRALEENVFLFASTLEHHGSEELTGHMVEALDTILLTASDALTSKDEIDVDLLMNLTDDRGGIMERLRARYRLDNPEHASDVSALHYATTLFERNVWLLRQLALWLREDAALSEL</sequence>
<feature type="transmembrane region" description="Helical" evidence="6">
    <location>
        <begin position="284"/>
        <end position="305"/>
    </location>
</feature>
<dbReference type="Pfam" id="PF02690">
    <property type="entry name" value="Na_Pi_cotrans"/>
    <property type="match status" value="1"/>
</dbReference>
<proteinExistence type="predicted"/>
<protein>
    <submittedName>
        <fullName evidence="7">Na/Pi symporter</fullName>
    </submittedName>
</protein>
<evidence type="ECO:0000313" key="7">
    <source>
        <dbReference type="EMBL" id="UWZ83413.1"/>
    </source>
</evidence>
<dbReference type="PANTHER" id="PTHR10010">
    <property type="entry name" value="SOLUTE CARRIER FAMILY 34 SODIUM PHOSPHATE , MEMBER 2-RELATED"/>
    <property type="match status" value="1"/>
</dbReference>
<evidence type="ECO:0000256" key="6">
    <source>
        <dbReference type="SAM" id="Phobius"/>
    </source>
</evidence>
<evidence type="ECO:0000256" key="3">
    <source>
        <dbReference type="ARBA" id="ARBA00022692"/>
    </source>
</evidence>
<accession>A0A9J7BQP3</accession>
<evidence type="ECO:0000256" key="2">
    <source>
        <dbReference type="ARBA" id="ARBA00022475"/>
    </source>
</evidence>
<organism evidence="7 8">
    <name type="scientific">Occallatibacter riparius</name>
    <dbReference type="NCBI Taxonomy" id="1002689"/>
    <lineage>
        <taxon>Bacteria</taxon>
        <taxon>Pseudomonadati</taxon>
        <taxon>Acidobacteriota</taxon>
        <taxon>Terriglobia</taxon>
        <taxon>Terriglobales</taxon>
        <taxon>Acidobacteriaceae</taxon>
        <taxon>Occallatibacter</taxon>
    </lineage>
</organism>
<keyword evidence="5 6" id="KW-0472">Membrane</keyword>
<dbReference type="EMBL" id="CP093313">
    <property type="protein sequence ID" value="UWZ83413.1"/>
    <property type="molecule type" value="Genomic_DNA"/>
</dbReference>
<keyword evidence="2" id="KW-1003">Cell membrane</keyword>
<dbReference type="Proteomes" id="UP001059380">
    <property type="component" value="Chromosome"/>
</dbReference>
<keyword evidence="8" id="KW-1185">Reference proteome</keyword>
<dbReference type="InterPro" id="IPR003841">
    <property type="entry name" value="Na/Pi_transpt"/>
</dbReference>
<evidence type="ECO:0000256" key="4">
    <source>
        <dbReference type="ARBA" id="ARBA00022989"/>
    </source>
</evidence>
<dbReference type="GO" id="GO:0005436">
    <property type="term" value="F:sodium:phosphate symporter activity"/>
    <property type="evidence" value="ECO:0007669"/>
    <property type="project" value="InterPro"/>
</dbReference>
<name>A0A9J7BQP3_9BACT</name>
<dbReference type="NCBIfam" id="NF037997">
    <property type="entry name" value="Na_Pi_symport"/>
    <property type="match status" value="1"/>
</dbReference>
<feature type="transmembrane region" description="Helical" evidence="6">
    <location>
        <begin position="43"/>
        <end position="70"/>
    </location>
</feature>
<feature type="transmembrane region" description="Helical" evidence="6">
    <location>
        <begin position="239"/>
        <end position="259"/>
    </location>
</feature>
<feature type="transmembrane region" description="Helical" evidence="6">
    <location>
        <begin position="210"/>
        <end position="227"/>
    </location>
</feature>
<dbReference type="RefSeq" id="WP_260792748.1">
    <property type="nucleotide sequence ID" value="NZ_CP093313.1"/>
</dbReference>
<dbReference type="GO" id="GO:0005886">
    <property type="term" value="C:plasma membrane"/>
    <property type="evidence" value="ECO:0007669"/>
    <property type="project" value="UniProtKB-SubCell"/>
</dbReference>
<comment type="subcellular location">
    <subcellularLocation>
        <location evidence="1">Cell membrane</location>
        <topology evidence="1">Multi-pass membrane protein</topology>
    </subcellularLocation>
</comment>
<keyword evidence="4 6" id="KW-1133">Transmembrane helix</keyword>
<dbReference type="KEGG" id="orp:MOP44_22955"/>
<dbReference type="GO" id="GO:0044341">
    <property type="term" value="P:sodium-dependent phosphate transport"/>
    <property type="evidence" value="ECO:0007669"/>
    <property type="project" value="InterPro"/>
</dbReference>
<evidence type="ECO:0000256" key="5">
    <source>
        <dbReference type="ARBA" id="ARBA00023136"/>
    </source>
</evidence>
<feature type="transmembrane region" description="Helical" evidence="6">
    <location>
        <begin position="82"/>
        <end position="102"/>
    </location>
</feature>
<reference evidence="7" key="1">
    <citation type="submission" date="2021-04" db="EMBL/GenBank/DDBJ databases">
        <title>Phylogenetic analysis of Acidobacteriaceae.</title>
        <authorList>
            <person name="Qiu L."/>
            <person name="Zhang Q."/>
        </authorList>
    </citation>
    <scope>NUCLEOTIDE SEQUENCE</scope>
    <source>
        <strain evidence="7">DSM 25168</strain>
    </source>
</reference>
<dbReference type="PANTHER" id="PTHR10010:SF46">
    <property type="entry name" value="SODIUM-DEPENDENT PHOSPHATE TRANSPORT PROTEIN 2B"/>
    <property type="match status" value="1"/>
</dbReference>